<organism evidence="11 12">
    <name type="scientific">Arundinibacter roseus</name>
    <dbReference type="NCBI Taxonomy" id="2070510"/>
    <lineage>
        <taxon>Bacteria</taxon>
        <taxon>Pseudomonadati</taxon>
        <taxon>Bacteroidota</taxon>
        <taxon>Cytophagia</taxon>
        <taxon>Cytophagales</taxon>
        <taxon>Spirosomataceae</taxon>
        <taxon>Arundinibacter</taxon>
    </lineage>
</organism>
<dbReference type="AlphaFoldDB" id="A0A4R4JXY2"/>
<comment type="caution">
    <text evidence="11">The sequence shown here is derived from an EMBL/GenBank/DDBJ whole genome shotgun (WGS) entry which is preliminary data.</text>
</comment>
<keyword evidence="6" id="KW-0547">Nucleotide-binding</keyword>
<dbReference type="SMART" id="SM00382">
    <property type="entry name" value="AAA"/>
    <property type="match status" value="2"/>
</dbReference>
<protein>
    <submittedName>
        <fullName evidence="11">Sugar ABC transporter ATP-binding protein</fullName>
    </submittedName>
</protein>
<dbReference type="Proteomes" id="UP000295706">
    <property type="component" value="Unassembled WGS sequence"/>
</dbReference>
<evidence type="ECO:0000259" key="10">
    <source>
        <dbReference type="PROSITE" id="PS50893"/>
    </source>
</evidence>
<dbReference type="PANTHER" id="PTHR43790:SF9">
    <property type="entry name" value="GALACTOFURANOSE TRANSPORTER ATP-BINDING PROTEIN YTFR"/>
    <property type="match status" value="1"/>
</dbReference>
<dbReference type="InterPro" id="IPR050107">
    <property type="entry name" value="ABC_carbohydrate_import_ATPase"/>
</dbReference>
<keyword evidence="5" id="KW-0677">Repeat</keyword>
<keyword evidence="9" id="KW-0472">Membrane</keyword>
<dbReference type="CDD" id="cd03216">
    <property type="entry name" value="ABC_Carb_Monos_I"/>
    <property type="match status" value="1"/>
</dbReference>
<gene>
    <name evidence="11" type="ORF">EZE20_22340</name>
</gene>
<dbReference type="InterPro" id="IPR003439">
    <property type="entry name" value="ABC_transporter-like_ATP-bd"/>
</dbReference>
<dbReference type="GO" id="GO:0016887">
    <property type="term" value="F:ATP hydrolysis activity"/>
    <property type="evidence" value="ECO:0007669"/>
    <property type="project" value="InterPro"/>
</dbReference>
<keyword evidence="12" id="KW-1185">Reference proteome</keyword>
<accession>A0A4R4JXY2</accession>
<dbReference type="Pfam" id="PF00005">
    <property type="entry name" value="ABC_tran"/>
    <property type="match status" value="2"/>
</dbReference>
<dbReference type="InterPro" id="IPR003593">
    <property type="entry name" value="AAA+_ATPase"/>
</dbReference>
<keyword evidence="7 11" id="KW-0067">ATP-binding</keyword>
<evidence type="ECO:0000256" key="3">
    <source>
        <dbReference type="ARBA" id="ARBA00022475"/>
    </source>
</evidence>
<dbReference type="FunFam" id="3.40.50.300:FF:000127">
    <property type="entry name" value="Ribose import ATP-binding protein RbsA"/>
    <property type="match status" value="1"/>
</dbReference>
<reference evidence="11 12" key="1">
    <citation type="submission" date="2019-02" db="EMBL/GenBank/DDBJ databases">
        <title>Arundinibacter roseus gen. nov., sp. nov., a new member of the family Cytophagaceae.</title>
        <authorList>
            <person name="Szuroczki S."/>
            <person name="Khayer B."/>
            <person name="Sproer C."/>
            <person name="Toumi M."/>
            <person name="Szabo A."/>
            <person name="Felfoldi T."/>
            <person name="Schumann P."/>
            <person name="Toth E."/>
        </authorList>
    </citation>
    <scope>NUCLEOTIDE SEQUENCE [LARGE SCALE GENOMIC DNA]</scope>
    <source>
        <strain evidence="11 12">DMA-k-7a</strain>
    </source>
</reference>
<evidence type="ECO:0000313" key="12">
    <source>
        <dbReference type="Proteomes" id="UP000295706"/>
    </source>
</evidence>
<dbReference type="InterPro" id="IPR017871">
    <property type="entry name" value="ABC_transporter-like_CS"/>
</dbReference>
<evidence type="ECO:0000256" key="9">
    <source>
        <dbReference type="ARBA" id="ARBA00023136"/>
    </source>
</evidence>
<evidence type="ECO:0000256" key="7">
    <source>
        <dbReference type="ARBA" id="ARBA00022840"/>
    </source>
</evidence>
<sequence>MLRIEHVSKTFPGVKALNKVSLEVHAGQVHAICGENGAGKSTLMNCLVGAVQPDEGQLYWENEPVSIRSFQQAARLGISIVYQELSIIDSLSVGENIFAGHPPLTRFGMIDFAEQNHQVRKMLVRLGMAALDPGQKTGLLSVAARQMIELGKALIVRPRLLILDEPTASLTDKESKVLFSIIREISQQGTAVVYISHRMPEIMQISDRITVLKDGSYQGTFPTNEITVDQLIQKMVGRALTTFQAKSHATSEVVLHVQNLSGKGFQNVSFEIKKGEIVGFAGLVGAGRTELALAIFGETPALSGTIELEGQPFLPQSPREAIQKGIAYVPQERKWLGLFMEKSIVENIASSQLEKGWYRKHIHEKNAQELCRNRAIRTPSVWQQVRKLSGGNQQKVVLAKWLNTRPELLIVDEPTHGVDVGAKAEIYELLKEQTKAGKSVMLISSELPELLALSDRVLVMYQGQIVKEITREQATEENLLHYASGRTDSISSP</sequence>
<evidence type="ECO:0000256" key="8">
    <source>
        <dbReference type="ARBA" id="ARBA00022967"/>
    </source>
</evidence>
<evidence type="ECO:0000256" key="6">
    <source>
        <dbReference type="ARBA" id="ARBA00022741"/>
    </source>
</evidence>
<dbReference type="OrthoDB" id="1115710at2"/>
<dbReference type="GO" id="GO:0005886">
    <property type="term" value="C:plasma membrane"/>
    <property type="evidence" value="ECO:0007669"/>
    <property type="project" value="UniProtKB-SubCell"/>
</dbReference>
<name>A0A4R4JXY2_9BACT</name>
<keyword evidence="3" id="KW-1003">Cell membrane</keyword>
<keyword evidence="4" id="KW-0762">Sugar transport</keyword>
<evidence type="ECO:0000256" key="4">
    <source>
        <dbReference type="ARBA" id="ARBA00022597"/>
    </source>
</evidence>
<comment type="subcellular location">
    <subcellularLocation>
        <location evidence="1">Cell membrane</location>
        <topology evidence="1">Peripheral membrane protein</topology>
    </subcellularLocation>
</comment>
<feature type="domain" description="ABC transporter" evidence="10">
    <location>
        <begin position="2"/>
        <end position="239"/>
    </location>
</feature>
<dbReference type="InterPro" id="IPR027417">
    <property type="entry name" value="P-loop_NTPase"/>
</dbReference>
<keyword evidence="8" id="KW-1278">Translocase</keyword>
<evidence type="ECO:0000256" key="1">
    <source>
        <dbReference type="ARBA" id="ARBA00004202"/>
    </source>
</evidence>
<feature type="domain" description="ABC transporter" evidence="10">
    <location>
        <begin position="249"/>
        <end position="487"/>
    </location>
</feature>
<evidence type="ECO:0000313" key="11">
    <source>
        <dbReference type="EMBL" id="TDB59543.1"/>
    </source>
</evidence>
<dbReference type="SUPFAM" id="SSF52540">
    <property type="entry name" value="P-loop containing nucleoside triphosphate hydrolases"/>
    <property type="match status" value="2"/>
</dbReference>
<dbReference type="GO" id="GO:0005524">
    <property type="term" value="F:ATP binding"/>
    <property type="evidence" value="ECO:0007669"/>
    <property type="project" value="UniProtKB-KW"/>
</dbReference>
<dbReference type="PANTHER" id="PTHR43790">
    <property type="entry name" value="CARBOHYDRATE TRANSPORT ATP-BINDING PROTEIN MG119-RELATED"/>
    <property type="match status" value="1"/>
</dbReference>
<dbReference type="RefSeq" id="WP_132121945.1">
    <property type="nucleotide sequence ID" value="NZ_SMJU01000020.1"/>
</dbReference>
<proteinExistence type="predicted"/>
<dbReference type="EMBL" id="SMJU01000020">
    <property type="protein sequence ID" value="TDB59543.1"/>
    <property type="molecule type" value="Genomic_DNA"/>
</dbReference>
<evidence type="ECO:0000256" key="5">
    <source>
        <dbReference type="ARBA" id="ARBA00022737"/>
    </source>
</evidence>
<dbReference type="PROSITE" id="PS50893">
    <property type="entry name" value="ABC_TRANSPORTER_2"/>
    <property type="match status" value="2"/>
</dbReference>
<dbReference type="CDD" id="cd03215">
    <property type="entry name" value="ABC_Carb_Monos_II"/>
    <property type="match status" value="1"/>
</dbReference>
<evidence type="ECO:0000256" key="2">
    <source>
        <dbReference type="ARBA" id="ARBA00022448"/>
    </source>
</evidence>
<dbReference type="PROSITE" id="PS00211">
    <property type="entry name" value="ABC_TRANSPORTER_1"/>
    <property type="match status" value="1"/>
</dbReference>
<dbReference type="Gene3D" id="3.40.50.300">
    <property type="entry name" value="P-loop containing nucleotide triphosphate hydrolases"/>
    <property type="match status" value="2"/>
</dbReference>
<keyword evidence="2" id="KW-0813">Transport</keyword>